<feature type="transmembrane region" description="Helical" evidence="1">
    <location>
        <begin position="29"/>
        <end position="48"/>
    </location>
</feature>
<evidence type="ECO:0000313" key="3">
    <source>
        <dbReference type="Proteomes" id="UP000609651"/>
    </source>
</evidence>
<keyword evidence="1" id="KW-0472">Membrane</keyword>
<dbReference type="RefSeq" id="WP_174977611.1">
    <property type="nucleotide sequence ID" value="NZ_WTPX01000065.1"/>
</dbReference>
<name>A0ABX1VDJ3_9PLAN</name>
<gene>
    <name evidence="2" type="ORF">LzC2_22520</name>
</gene>
<proteinExistence type="predicted"/>
<reference evidence="2 3" key="1">
    <citation type="journal article" date="2020" name="Syst. Appl. Microbiol.">
        <title>Alienimonas chondri sp. nov., a novel planctomycete isolated from the biofilm of the red alga Chondrus crispus.</title>
        <authorList>
            <person name="Vitorino I."/>
            <person name="Albuquerque L."/>
            <person name="Wiegand S."/>
            <person name="Kallscheuer N."/>
            <person name="da Costa M.S."/>
            <person name="Lobo-da-Cunha A."/>
            <person name="Jogler C."/>
            <person name="Lage O.M."/>
        </authorList>
    </citation>
    <scope>NUCLEOTIDE SEQUENCE [LARGE SCALE GENOMIC DNA]</scope>
    <source>
        <strain evidence="2 3">LzC2</strain>
    </source>
</reference>
<comment type="caution">
    <text evidence="2">The sequence shown here is derived from an EMBL/GenBank/DDBJ whole genome shotgun (WGS) entry which is preliminary data.</text>
</comment>
<feature type="transmembrane region" description="Helical" evidence="1">
    <location>
        <begin position="98"/>
        <end position="118"/>
    </location>
</feature>
<dbReference type="Proteomes" id="UP000609651">
    <property type="component" value="Unassembled WGS sequence"/>
</dbReference>
<dbReference type="EMBL" id="WTPX01000065">
    <property type="protein sequence ID" value="NNJ26172.1"/>
    <property type="molecule type" value="Genomic_DNA"/>
</dbReference>
<evidence type="ECO:0000313" key="2">
    <source>
        <dbReference type="EMBL" id="NNJ26172.1"/>
    </source>
</evidence>
<accession>A0ABX1VDJ3</accession>
<protein>
    <recommendedName>
        <fullName evidence="4">Colicin V production protein</fullName>
    </recommendedName>
</protein>
<organism evidence="2 3">
    <name type="scientific">Alienimonas chondri</name>
    <dbReference type="NCBI Taxonomy" id="2681879"/>
    <lineage>
        <taxon>Bacteria</taxon>
        <taxon>Pseudomonadati</taxon>
        <taxon>Planctomycetota</taxon>
        <taxon>Planctomycetia</taxon>
        <taxon>Planctomycetales</taxon>
        <taxon>Planctomycetaceae</taxon>
        <taxon>Alienimonas</taxon>
    </lineage>
</organism>
<keyword evidence="3" id="KW-1185">Reference proteome</keyword>
<feature type="transmembrane region" description="Helical" evidence="1">
    <location>
        <begin position="60"/>
        <end position="78"/>
    </location>
</feature>
<evidence type="ECO:0008006" key="4">
    <source>
        <dbReference type="Google" id="ProtNLM"/>
    </source>
</evidence>
<keyword evidence="1" id="KW-1133">Transmembrane helix</keyword>
<keyword evidence="1" id="KW-0812">Transmembrane</keyword>
<sequence length="247" mass="25904">MIDLLLLAVWAGVTYFVASDGAIGAVTTFFSVVLSGLLAMNFFEPLAGFLEGPLGERADVIALLGLFAAIVTGMRLACEQIAPRMLELPTAVYHGLRWVFGAASGYVTMAILLVALHVSPLPRTFLGFAPERGFSKPGGNLFDVDAPDRRWLAFTRYVSLKPMAKGGRHKLVDGNGVLLNTLSGFDNNTAYGWGAVTSDGSHAATRSMPSFVIRYADRRQMGAGAAAVVVAPAGGGGAPARPSGPAF</sequence>
<evidence type="ECO:0000256" key="1">
    <source>
        <dbReference type="SAM" id="Phobius"/>
    </source>
</evidence>